<evidence type="ECO:0000256" key="6">
    <source>
        <dbReference type="RuleBase" id="RU004057"/>
    </source>
</evidence>
<feature type="transmembrane region" description="Helical" evidence="7">
    <location>
        <begin position="139"/>
        <end position="166"/>
    </location>
</feature>
<feature type="transmembrane region" description="Helical" evidence="7">
    <location>
        <begin position="114"/>
        <end position="133"/>
    </location>
</feature>
<dbReference type="Pfam" id="PF01618">
    <property type="entry name" value="MotA_ExbB"/>
    <property type="match status" value="1"/>
</dbReference>
<keyword evidence="10" id="KW-1185">Reference proteome</keyword>
<keyword evidence="3 7" id="KW-0812">Transmembrane</keyword>
<protein>
    <recommendedName>
        <fullName evidence="8">MotA/TolQ/ExbB proton channel domain-containing protein</fullName>
    </recommendedName>
</protein>
<dbReference type="AlphaFoldDB" id="A0A518KE59"/>
<comment type="similarity">
    <text evidence="6">Belongs to the exbB/tolQ family.</text>
</comment>
<dbReference type="InterPro" id="IPR002898">
    <property type="entry name" value="MotA_ExbB_proton_chnl"/>
</dbReference>
<proteinExistence type="inferred from homology"/>
<sequence length="203" mass="21866">MEELAELVYQLATAMLAPVLVALVLLFGWSLFTLGSLLGEWRGRLQLADAWQRVITEGRQTAPRGGTPAFNGLQRDFAAAIQRGSDPEKTLAGLEVNASGRLAWMSFGVRTGPLLGLMGTLIPMGPALVGLSAGDIEAMAGNLVIVFSTTVVGVFIGGLSYTMLLIRRQWYARDLVDIEFALGRPMVRNQDDSAYACEEESCA</sequence>
<dbReference type="RefSeq" id="WP_145116453.1">
    <property type="nucleotide sequence ID" value="NZ_CP036349.1"/>
</dbReference>
<evidence type="ECO:0000256" key="7">
    <source>
        <dbReference type="SAM" id="Phobius"/>
    </source>
</evidence>
<evidence type="ECO:0000256" key="3">
    <source>
        <dbReference type="ARBA" id="ARBA00022692"/>
    </source>
</evidence>
<evidence type="ECO:0000256" key="4">
    <source>
        <dbReference type="ARBA" id="ARBA00022989"/>
    </source>
</evidence>
<evidence type="ECO:0000256" key="2">
    <source>
        <dbReference type="ARBA" id="ARBA00022475"/>
    </source>
</evidence>
<keyword evidence="5 7" id="KW-0472">Membrane</keyword>
<keyword evidence="6" id="KW-0813">Transport</keyword>
<comment type="subcellular location">
    <subcellularLocation>
        <location evidence="1">Cell membrane</location>
        <topology evidence="1">Multi-pass membrane protein</topology>
    </subcellularLocation>
    <subcellularLocation>
        <location evidence="6">Membrane</location>
        <topology evidence="6">Multi-pass membrane protein</topology>
    </subcellularLocation>
</comment>
<dbReference type="Proteomes" id="UP000316426">
    <property type="component" value="Chromosome"/>
</dbReference>
<reference evidence="9 10" key="1">
    <citation type="submission" date="2019-02" db="EMBL/GenBank/DDBJ databases">
        <title>Deep-cultivation of Planctomycetes and their phenomic and genomic characterization uncovers novel biology.</title>
        <authorList>
            <person name="Wiegand S."/>
            <person name="Jogler M."/>
            <person name="Boedeker C."/>
            <person name="Pinto D."/>
            <person name="Vollmers J."/>
            <person name="Rivas-Marin E."/>
            <person name="Kohn T."/>
            <person name="Peeters S.H."/>
            <person name="Heuer A."/>
            <person name="Rast P."/>
            <person name="Oberbeckmann S."/>
            <person name="Bunk B."/>
            <person name="Jeske O."/>
            <person name="Meyerdierks A."/>
            <person name="Storesund J.E."/>
            <person name="Kallscheuer N."/>
            <person name="Luecker S."/>
            <person name="Lage O.M."/>
            <person name="Pohl T."/>
            <person name="Merkel B.J."/>
            <person name="Hornburger P."/>
            <person name="Mueller R.-W."/>
            <person name="Bruemmer F."/>
            <person name="Labrenz M."/>
            <person name="Spormann A.M."/>
            <person name="Op den Camp H."/>
            <person name="Overmann J."/>
            <person name="Amann R."/>
            <person name="Jetten M.S.M."/>
            <person name="Mascher T."/>
            <person name="Medema M.H."/>
            <person name="Devos D.P."/>
            <person name="Kaster A.-K."/>
            <person name="Ovreas L."/>
            <person name="Rohde M."/>
            <person name="Galperin M.Y."/>
            <person name="Jogler C."/>
        </authorList>
    </citation>
    <scope>NUCLEOTIDE SEQUENCE [LARGE SCALE GENOMIC DNA]</scope>
    <source>
        <strain evidence="9 10">Spa11</strain>
    </source>
</reference>
<dbReference type="GO" id="GO:0005886">
    <property type="term" value="C:plasma membrane"/>
    <property type="evidence" value="ECO:0007669"/>
    <property type="project" value="UniProtKB-SubCell"/>
</dbReference>
<feature type="domain" description="MotA/TolQ/ExbB proton channel" evidence="8">
    <location>
        <begin position="84"/>
        <end position="160"/>
    </location>
</feature>
<evidence type="ECO:0000259" key="8">
    <source>
        <dbReference type="Pfam" id="PF01618"/>
    </source>
</evidence>
<organism evidence="9 10">
    <name type="scientific">Botrimarina mediterranea</name>
    <dbReference type="NCBI Taxonomy" id="2528022"/>
    <lineage>
        <taxon>Bacteria</taxon>
        <taxon>Pseudomonadati</taxon>
        <taxon>Planctomycetota</taxon>
        <taxon>Planctomycetia</taxon>
        <taxon>Pirellulales</taxon>
        <taxon>Lacipirellulaceae</taxon>
        <taxon>Botrimarina</taxon>
    </lineage>
</organism>
<name>A0A518KE59_9BACT</name>
<gene>
    <name evidence="9" type="ORF">Spa11_42950</name>
</gene>
<accession>A0A518KE59</accession>
<keyword evidence="4 7" id="KW-1133">Transmembrane helix</keyword>
<feature type="transmembrane region" description="Helical" evidence="7">
    <location>
        <begin position="12"/>
        <end position="38"/>
    </location>
</feature>
<evidence type="ECO:0000256" key="1">
    <source>
        <dbReference type="ARBA" id="ARBA00004651"/>
    </source>
</evidence>
<evidence type="ECO:0000313" key="10">
    <source>
        <dbReference type="Proteomes" id="UP000316426"/>
    </source>
</evidence>
<dbReference type="EMBL" id="CP036349">
    <property type="protein sequence ID" value="QDV76071.1"/>
    <property type="molecule type" value="Genomic_DNA"/>
</dbReference>
<evidence type="ECO:0000256" key="5">
    <source>
        <dbReference type="ARBA" id="ARBA00023136"/>
    </source>
</evidence>
<keyword evidence="6" id="KW-0653">Protein transport</keyword>
<keyword evidence="2" id="KW-1003">Cell membrane</keyword>
<dbReference type="KEGG" id="bmei:Spa11_42950"/>
<dbReference type="GO" id="GO:0015031">
    <property type="term" value="P:protein transport"/>
    <property type="evidence" value="ECO:0007669"/>
    <property type="project" value="UniProtKB-KW"/>
</dbReference>
<evidence type="ECO:0000313" key="9">
    <source>
        <dbReference type="EMBL" id="QDV76071.1"/>
    </source>
</evidence>